<dbReference type="AlphaFoldDB" id="A0A7J6N165"/>
<evidence type="ECO:0000313" key="3">
    <source>
        <dbReference type="Proteomes" id="UP000591131"/>
    </source>
</evidence>
<evidence type="ECO:0000256" key="1">
    <source>
        <dbReference type="SAM" id="MobiDB-lite"/>
    </source>
</evidence>
<evidence type="ECO:0000313" key="2">
    <source>
        <dbReference type="EMBL" id="KAF4677476.1"/>
    </source>
</evidence>
<protein>
    <submittedName>
        <fullName evidence="2">Uncharacterized protein</fullName>
    </submittedName>
</protein>
<reference evidence="2 3" key="1">
    <citation type="submission" date="2020-04" db="EMBL/GenBank/DDBJ databases">
        <title>Perkinsus chesapeaki whole genome sequence.</title>
        <authorList>
            <person name="Bogema D.R."/>
        </authorList>
    </citation>
    <scope>NUCLEOTIDE SEQUENCE [LARGE SCALE GENOMIC DNA]</scope>
    <source>
        <strain evidence="2">ATCC PRA-425</strain>
    </source>
</reference>
<dbReference type="EMBL" id="JAAPAO010000013">
    <property type="protein sequence ID" value="KAF4677476.1"/>
    <property type="molecule type" value="Genomic_DNA"/>
</dbReference>
<dbReference type="Proteomes" id="UP000591131">
    <property type="component" value="Unassembled WGS sequence"/>
</dbReference>
<comment type="caution">
    <text evidence="2">The sequence shown here is derived from an EMBL/GenBank/DDBJ whole genome shotgun (WGS) entry which is preliminary data.</text>
</comment>
<name>A0A7J6N165_PERCH</name>
<proteinExistence type="predicted"/>
<organism evidence="2 3">
    <name type="scientific">Perkinsus chesapeaki</name>
    <name type="common">Clam parasite</name>
    <name type="synonym">Perkinsus andrewsi</name>
    <dbReference type="NCBI Taxonomy" id="330153"/>
    <lineage>
        <taxon>Eukaryota</taxon>
        <taxon>Sar</taxon>
        <taxon>Alveolata</taxon>
        <taxon>Perkinsozoa</taxon>
        <taxon>Perkinsea</taxon>
        <taxon>Perkinsida</taxon>
        <taxon>Perkinsidae</taxon>
        <taxon>Perkinsus</taxon>
    </lineage>
</organism>
<keyword evidence="3" id="KW-1185">Reference proteome</keyword>
<dbReference type="OrthoDB" id="10594619at2759"/>
<sequence>MTLLPAGACPSRRASLPSHLHPIDQSSAISRRSGSSRLFLPISSTHSHAGLARLSSARGDDSPASDSFALGGLRDSEASSGCECATAPIPFAVDISKLSSANGSSDGGSCHCSPADSTRFKRRPSTNSKGYNVNFQKVPDEDFTLNNEVGHMSADLAHLVDRNKLAECVKAVHILERKSYENDDIQPYEDMAAAADDDDCNSSSDTRHMKADEEEGFDENLWNSIMSESDEQQQQQLLLSDRVPLCSDAAPVGCCDWQQSGRRSTHPNASSLSSSFQHIKRVKADANEHCHRVIYADN</sequence>
<accession>A0A7J6N165</accession>
<feature type="region of interest" description="Disordered" evidence="1">
    <location>
        <begin position="101"/>
        <end position="133"/>
    </location>
</feature>
<gene>
    <name evidence="2" type="ORF">FOL47_001291</name>
</gene>